<feature type="region of interest" description="Disordered" evidence="1">
    <location>
        <begin position="302"/>
        <end position="341"/>
    </location>
</feature>
<feature type="region of interest" description="Disordered" evidence="1">
    <location>
        <begin position="218"/>
        <end position="285"/>
    </location>
</feature>
<feature type="compositionally biased region" description="Acidic residues" evidence="1">
    <location>
        <begin position="94"/>
        <end position="114"/>
    </location>
</feature>
<reference evidence="3" key="1">
    <citation type="journal article" date="2018" name="Nat. Microbiol.">
        <title>Leveraging single-cell genomics to expand the fungal tree of life.</title>
        <authorList>
            <person name="Ahrendt S.R."/>
            <person name="Quandt C.A."/>
            <person name="Ciobanu D."/>
            <person name="Clum A."/>
            <person name="Salamov A."/>
            <person name="Andreopoulos B."/>
            <person name="Cheng J.F."/>
            <person name="Woyke T."/>
            <person name="Pelin A."/>
            <person name="Henrissat B."/>
            <person name="Reynolds N.K."/>
            <person name="Benny G.L."/>
            <person name="Smith M.E."/>
            <person name="James T.Y."/>
            <person name="Grigoriev I.V."/>
        </authorList>
    </citation>
    <scope>NUCLEOTIDE SEQUENCE [LARGE SCALE GENOMIC DNA]</scope>
    <source>
        <strain evidence="3">ATCC 52028</strain>
    </source>
</reference>
<gene>
    <name evidence="2" type="ORF">CXG81DRAFT_24028</name>
</gene>
<proteinExistence type="predicted"/>
<keyword evidence="3" id="KW-1185">Reference proteome</keyword>
<evidence type="ECO:0000313" key="3">
    <source>
        <dbReference type="Proteomes" id="UP000274922"/>
    </source>
</evidence>
<feature type="compositionally biased region" description="Basic and acidic residues" evidence="1">
    <location>
        <begin position="115"/>
        <end position="135"/>
    </location>
</feature>
<dbReference type="EMBL" id="ML014124">
    <property type="protein sequence ID" value="RKP03373.1"/>
    <property type="molecule type" value="Genomic_DNA"/>
</dbReference>
<name>A0A4P9XD56_9FUNG</name>
<feature type="region of interest" description="Disordered" evidence="1">
    <location>
        <begin position="502"/>
        <end position="529"/>
    </location>
</feature>
<dbReference type="Proteomes" id="UP000274922">
    <property type="component" value="Unassembled WGS sequence"/>
</dbReference>
<feature type="compositionally biased region" description="Low complexity" evidence="1">
    <location>
        <begin position="78"/>
        <end position="93"/>
    </location>
</feature>
<feature type="compositionally biased region" description="Basic residues" evidence="1">
    <location>
        <begin position="144"/>
        <end position="153"/>
    </location>
</feature>
<feature type="compositionally biased region" description="Pro residues" evidence="1">
    <location>
        <begin position="267"/>
        <end position="277"/>
    </location>
</feature>
<accession>A0A4P9XD56</accession>
<feature type="compositionally biased region" description="Basic and acidic residues" evidence="1">
    <location>
        <begin position="154"/>
        <end position="175"/>
    </location>
</feature>
<evidence type="ECO:0000256" key="1">
    <source>
        <dbReference type="SAM" id="MobiDB-lite"/>
    </source>
</evidence>
<feature type="region of interest" description="Disordered" evidence="1">
    <location>
        <begin position="57"/>
        <end position="182"/>
    </location>
</feature>
<protein>
    <submittedName>
        <fullName evidence="2">Uncharacterized protein</fullName>
    </submittedName>
</protein>
<dbReference type="AlphaFoldDB" id="A0A4P9XD56"/>
<feature type="compositionally biased region" description="Basic residues" evidence="1">
    <location>
        <begin position="244"/>
        <end position="253"/>
    </location>
</feature>
<organism evidence="2 3">
    <name type="scientific">Caulochytrium protostelioides</name>
    <dbReference type="NCBI Taxonomy" id="1555241"/>
    <lineage>
        <taxon>Eukaryota</taxon>
        <taxon>Fungi</taxon>
        <taxon>Fungi incertae sedis</taxon>
        <taxon>Chytridiomycota</taxon>
        <taxon>Chytridiomycota incertae sedis</taxon>
        <taxon>Chytridiomycetes</taxon>
        <taxon>Caulochytriales</taxon>
        <taxon>Caulochytriaceae</taxon>
        <taxon>Caulochytrium</taxon>
    </lineage>
</organism>
<sequence length="529" mass="55706">MASPHLRSADSHRLVLIRGDTRGGSPVSATPLVSAGALLDTPHPLMRRDPPPLCMLPARPLGPPRHRRHVHAHPADPPAAGAGSDAVGGFADGILDDDDLDDDGDDDVDDDRQDDQDHPSDSDAPHDPYGDEAPRSARSSASYHQHHHHHHPSHPGDHAVPTDRDRVSNKTDRPRGKALLDYPEPAVTMMNAAEHWQSHAPPESHECRFHIRGLVTACPSDDHAGRVRPCGDSAPEARNDGRSRGRAASRAKRRAEDATAAASVSPARPPLDAPPVASPRHASRAALAAAATTGMLVMEADAAPEAASDRREDAREHDPAAARRRDGDGPMSPTGQGAAVDARVAADAPVIAVASYPARPGAAASPYKHAPAYTLAVASLVTGKGVLVSPRRGGGVGDAPSPVAASAEPSCAPRRVCFAATPVTAEWETWSVDEYNRTACPLAQVTRSDLFALMTYRLEMRRETRLATAAAEAARQHAAELSPKRTETADLLGAPRWPSAFDASSDAMADPRPPRALPMPGACGTAPQA</sequence>
<feature type="compositionally biased region" description="Basic and acidic residues" evidence="1">
    <location>
        <begin position="307"/>
        <end position="328"/>
    </location>
</feature>
<evidence type="ECO:0000313" key="2">
    <source>
        <dbReference type="EMBL" id="RKP03373.1"/>
    </source>
</evidence>